<evidence type="ECO:0000259" key="8">
    <source>
        <dbReference type="Pfam" id="PF00857"/>
    </source>
</evidence>
<evidence type="ECO:0000313" key="9">
    <source>
        <dbReference type="EMBL" id="EKD24719.1"/>
    </source>
</evidence>
<organism evidence="9">
    <name type="scientific">uncultured bacterium</name>
    <name type="common">gcode 4</name>
    <dbReference type="NCBI Taxonomy" id="1234023"/>
    <lineage>
        <taxon>Bacteria</taxon>
        <taxon>environmental samples</taxon>
    </lineage>
</organism>
<comment type="caution">
    <text evidence="9">The sequence shown here is derived from an EMBL/GenBank/DDBJ whole genome shotgun (WGS) entry which is preliminary data.</text>
</comment>
<sequence>MKKLSTKKSAFVSVDNTRTFEDKNLNELYVSEWEQAAHASKQIADICKTYGMLTINVLEEHPIGHVSLAANYTDKNAFDCITYDEVKAWTEENNGIGERAEFTLPELKKFLSEVGSQVLRPDHSIQKTPGVELTPPLQASDFDIKIIKGTDAAKEAYSGFDETTLHETLQKKDIDQIFIWGVATDYCVGKTALDWADLWYEVYMITDAVKGVAQETTDKMIELLTSKGIKFIHSEQFQKFLD</sequence>
<evidence type="ECO:0000256" key="3">
    <source>
        <dbReference type="ARBA" id="ARBA00022723"/>
    </source>
</evidence>
<feature type="domain" description="Isochorismatase-like" evidence="8">
    <location>
        <begin position="118"/>
        <end position="236"/>
    </location>
</feature>
<dbReference type="PANTHER" id="PTHR11080:SF2">
    <property type="entry name" value="LD05707P"/>
    <property type="match status" value="1"/>
</dbReference>
<dbReference type="AlphaFoldDB" id="K1YH94"/>
<dbReference type="EMBL" id="AMFJ01036174">
    <property type="protein sequence ID" value="EKD24719.1"/>
    <property type="molecule type" value="Genomic_DNA"/>
</dbReference>
<dbReference type="InterPro" id="IPR036380">
    <property type="entry name" value="Isochorismatase-like_sf"/>
</dbReference>
<reference evidence="9" key="1">
    <citation type="journal article" date="2012" name="Science">
        <title>Fermentation, hydrogen, and sulfur metabolism in multiple uncultivated bacterial phyla.</title>
        <authorList>
            <person name="Wrighton K.C."/>
            <person name="Thomas B.C."/>
            <person name="Sharon I."/>
            <person name="Miller C.S."/>
            <person name="Castelle C.J."/>
            <person name="VerBerkmoes N.C."/>
            <person name="Wilkins M.J."/>
            <person name="Hettich R.L."/>
            <person name="Lipton M.S."/>
            <person name="Williams K.H."/>
            <person name="Long P.E."/>
            <person name="Banfield J.F."/>
        </authorList>
    </citation>
    <scope>NUCLEOTIDE SEQUENCE [LARGE SCALE GENOMIC DNA]</scope>
</reference>
<dbReference type="GO" id="GO:0019363">
    <property type="term" value="P:pyridine nucleotide biosynthetic process"/>
    <property type="evidence" value="ECO:0007669"/>
    <property type="project" value="UniProtKB-KW"/>
</dbReference>
<accession>K1YH94</accession>
<dbReference type="SUPFAM" id="SSF52499">
    <property type="entry name" value="Isochorismatase-like hydrolases"/>
    <property type="match status" value="1"/>
</dbReference>
<gene>
    <name evidence="9" type="ORF">ACD_80C00167G0017</name>
</gene>
<keyword evidence="4" id="KW-0378">Hydrolase</keyword>
<evidence type="ECO:0000256" key="2">
    <source>
        <dbReference type="ARBA" id="ARBA00022642"/>
    </source>
</evidence>
<evidence type="ECO:0000256" key="4">
    <source>
        <dbReference type="ARBA" id="ARBA00022801"/>
    </source>
</evidence>
<dbReference type="InterPro" id="IPR000868">
    <property type="entry name" value="Isochorismatase-like_dom"/>
</dbReference>
<evidence type="ECO:0000256" key="7">
    <source>
        <dbReference type="ARBA" id="ARBA00043224"/>
    </source>
</evidence>
<dbReference type="Pfam" id="PF00857">
    <property type="entry name" value="Isochorismatase"/>
    <property type="match status" value="1"/>
</dbReference>
<dbReference type="Gene3D" id="3.40.50.850">
    <property type="entry name" value="Isochorismatase-like"/>
    <property type="match status" value="1"/>
</dbReference>
<protein>
    <recommendedName>
        <fullName evidence="6">nicotinamidase</fullName>
        <ecNumber evidence="6">3.5.1.19</ecNumber>
    </recommendedName>
    <alternativeName>
        <fullName evidence="7">Nicotinamide deamidase</fullName>
    </alternativeName>
</protein>
<comment type="similarity">
    <text evidence="1">Belongs to the isochorismatase family.</text>
</comment>
<dbReference type="EC" id="3.5.1.19" evidence="6"/>
<keyword evidence="2" id="KW-0662">Pyridine nucleotide biosynthesis</keyword>
<name>K1YH94_9BACT</name>
<dbReference type="InterPro" id="IPR052347">
    <property type="entry name" value="Isochorismatase_Nicotinamidase"/>
</dbReference>
<dbReference type="GO" id="GO:0046872">
    <property type="term" value="F:metal ion binding"/>
    <property type="evidence" value="ECO:0007669"/>
    <property type="project" value="UniProtKB-KW"/>
</dbReference>
<keyword evidence="3" id="KW-0479">Metal-binding</keyword>
<evidence type="ECO:0000256" key="6">
    <source>
        <dbReference type="ARBA" id="ARBA00039017"/>
    </source>
</evidence>
<dbReference type="PANTHER" id="PTHR11080">
    <property type="entry name" value="PYRAZINAMIDASE/NICOTINAMIDASE"/>
    <property type="match status" value="1"/>
</dbReference>
<evidence type="ECO:0000256" key="5">
    <source>
        <dbReference type="ARBA" id="ARBA00037900"/>
    </source>
</evidence>
<evidence type="ECO:0000256" key="1">
    <source>
        <dbReference type="ARBA" id="ARBA00006336"/>
    </source>
</evidence>
<proteinExistence type="inferred from homology"/>
<comment type="pathway">
    <text evidence="5">Cofactor biosynthesis; nicotinate biosynthesis; nicotinate from nicotinamide: step 1/1.</text>
</comment>
<dbReference type="GO" id="GO:0008936">
    <property type="term" value="F:nicotinamidase activity"/>
    <property type="evidence" value="ECO:0007669"/>
    <property type="project" value="UniProtKB-EC"/>
</dbReference>